<gene>
    <name evidence="6" type="ORF">IZT61_16805</name>
</gene>
<dbReference type="AlphaFoldDB" id="A0A7U3Q510"/>
<dbReference type="GO" id="GO:0003677">
    <property type="term" value="F:DNA binding"/>
    <property type="evidence" value="ECO:0007669"/>
    <property type="project" value="UniProtKB-UniRule"/>
</dbReference>
<evidence type="ECO:0000256" key="4">
    <source>
        <dbReference type="PROSITE-ProRule" id="PRU01248"/>
    </source>
</evidence>
<dbReference type="InterPro" id="IPR025269">
    <property type="entry name" value="SAM-like_dom"/>
</dbReference>
<dbReference type="PANTHER" id="PTHR30349:SF64">
    <property type="entry name" value="PROPHAGE INTEGRASE INTD-RELATED"/>
    <property type="match status" value="1"/>
</dbReference>
<dbReference type="RefSeq" id="WP_196098192.1">
    <property type="nucleotide sequence ID" value="NZ_CP064939.1"/>
</dbReference>
<dbReference type="GO" id="GO:0006310">
    <property type="term" value="P:DNA recombination"/>
    <property type="evidence" value="ECO:0007669"/>
    <property type="project" value="UniProtKB-KW"/>
</dbReference>
<name>A0A7U3Q510_9SPHI</name>
<dbReference type="InterPro" id="IPR044068">
    <property type="entry name" value="CB"/>
</dbReference>
<protein>
    <submittedName>
        <fullName evidence="6">Site-specific integrase</fullName>
    </submittedName>
</protein>
<keyword evidence="7" id="KW-1185">Reference proteome</keyword>
<sequence length="411" mass="48269">MKEATISLYQDTRRELGNGDYPIKLRVYFQRAKLYDTGISMSREEFKHAYLNPSPRGRYKRIQIKLKAIESKAIEALKKVDDFSFYKFERALFKVRSSVNNVFYYFTEYIQLLESEDRIGSASNYISTVKSLKEFCGLGRKKPPERIEFDFFDVNILNKYERWMLGRNLKRTTVGIYLRALRRIFNLAIENADIPQEIYPFKKYKIPTGRNIKKNLSSEIMKSLLTADVDGDEFIEKARDYWFFSYQCNGMNIRDVAELRFRDLGEGYFSFLRKKTFNTTKSDPRPIVVPITSHIARFFLKYGIKNGQADDYVFPIFSKDMDAKEKYRVNMNFVRFINQHMVRLGKKLGIPFNIGTMHARHSFTTRAVRLAGLEFAQEALGHTTIITTQNYWAGFENEAKVKVAEQLMDFS</sequence>
<keyword evidence="2 4" id="KW-0238">DNA-binding</keyword>
<proteinExistence type="predicted"/>
<evidence type="ECO:0000256" key="2">
    <source>
        <dbReference type="ARBA" id="ARBA00023125"/>
    </source>
</evidence>
<dbReference type="GO" id="GO:0015074">
    <property type="term" value="P:DNA integration"/>
    <property type="evidence" value="ECO:0007669"/>
    <property type="project" value="UniProtKB-KW"/>
</dbReference>
<dbReference type="Pfam" id="PF13102">
    <property type="entry name" value="Phage_int_SAM_5"/>
    <property type="match status" value="1"/>
</dbReference>
<dbReference type="PANTHER" id="PTHR30349">
    <property type="entry name" value="PHAGE INTEGRASE-RELATED"/>
    <property type="match status" value="1"/>
</dbReference>
<evidence type="ECO:0000256" key="1">
    <source>
        <dbReference type="ARBA" id="ARBA00022908"/>
    </source>
</evidence>
<evidence type="ECO:0000313" key="7">
    <source>
        <dbReference type="Proteomes" id="UP000594759"/>
    </source>
</evidence>
<accession>A0A7U3Q510</accession>
<organism evidence="6 7">
    <name type="scientific">Pedobacter endophyticus</name>
    <dbReference type="NCBI Taxonomy" id="2789740"/>
    <lineage>
        <taxon>Bacteria</taxon>
        <taxon>Pseudomonadati</taxon>
        <taxon>Bacteroidota</taxon>
        <taxon>Sphingobacteriia</taxon>
        <taxon>Sphingobacteriales</taxon>
        <taxon>Sphingobacteriaceae</taxon>
        <taxon>Pedobacter</taxon>
    </lineage>
</organism>
<dbReference type="KEGG" id="pex:IZT61_16805"/>
<dbReference type="PROSITE" id="PS51900">
    <property type="entry name" value="CB"/>
    <property type="match status" value="1"/>
</dbReference>
<keyword evidence="3" id="KW-0233">DNA recombination</keyword>
<dbReference type="EMBL" id="CP064939">
    <property type="protein sequence ID" value="QPH38715.1"/>
    <property type="molecule type" value="Genomic_DNA"/>
</dbReference>
<dbReference type="SUPFAM" id="SSF56349">
    <property type="entry name" value="DNA breaking-rejoining enzymes"/>
    <property type="match status" value="1"/>
</dbReference>
<dbReference type="InterPro" id="IPR010998">
    <property type="entry name" value="Integrase_recombinase_N"/>
</dbReference>
<evidence type="ECO:0000256" key="3">
    <source>
        <dbReference type="ARBA" id="ARBA00023172"/>
    </source>
</evidence>
<evidence type="ECO:0000313" key="6">
    <source>
        <dbReference type="EMBL" id="QPH38715.1"/>
    </source>
</evidence>
<feature type="domain" description="Core-binding (CB)" evidence="5">
    <location>
        <begin position="97"/>
        <end position="189"/>
    </location>
</feature>
<dbReference type="Gene3D" id="1.10.150.130">
    <property type="match status" value="1"/>
</dbReference>
<dbReference type="Gene3D" id="1.10.443.10">
    <property type="entry name" value="Intergrase catalytic core"/>
    <property type="match status" value="1"/>
</dbReference>
<dbReference type="InterPro" id="IPR011010">
    <property type="entry name" value="DNA_brk_join_enz"/>
</dbReference>
<reference evidence="6 7" key="1">
    <citation type="submission" date="2020-11" db="EMBL/GenBank/DDBJ databases">
        <title>Pedobacter endophytica, an endophytic bacteria isolated form Carex pumila.</title>
        <authorList>
            <person name="Peng Y."/>
            <person name="Jiang L."/>
            <person name="Lee J."/>
        </authorList>
    </citation>
    <scope>NUCLEOTIDE SEQUENCE [LARGE SCALE GENOMIC DNA]</scope>
    <source>
        <strain evidence="6 7">JBR3-12</strain>
    </source>
</reference>
<dbReference type="Proteomes" id="UP000594759">
    <property type="component" value="Chromosome"/>
</dbReference>
<dbReference type="InterPro" id="IPR050090">
    <property type="entry name" value="Tyrosine_recombinase_XerCD"/>
</dbReference>
<keyword evidence="1" id="KW-0229">DNA integration</keyword>
<evidence type="ECO:0000259" key="5">
    <source>
        <dbReference type="PROSITE" id="PS51900"/>
    </source>
</evidence>
<dbReference type="InterPro" id="IPR013762">
    <property type="entry name" value="Integrase-like_cat_sf"/>
</dbReference>